<dbReference type="AlphaFoldDB" id="A0A1G1W676"/>
<dbReference type="SUPFAM" id="SSF102405">
    <property type="entry name" value="MCP/YpsA-like"/>
    <property type="match status" value="1"/>
</dbReference>
<gene>
    <name evidence="4" type="ORF">A2172_02425</name>
</gene>
<dbReference type="InterPro" id="IPR057666">
    <property type="entry name" value="DrpA_SLOG"/>
</dbReference>
<dbReference type="EMBL" id="MHCP01000028">
    <property type="protein sequence ID" value="OGY23212.1"/>
    <property type="molecule type" value="Genomic_DNA"/>
</dbReference>
<evidence type="ECO:0000313" key="5">
    <source>
        <dbReference type="Proteomes" id="UP000176631"/>
    </source>
</evidence>
<dbReference type="Pfam" id="PF02481">
    <property type="entry name" value="DNA_processg_A"/>
    <property type="match status" value="1"/>
</dbReference>
<evidence type="ECO:0000259" key="3">
    <source>
        <dbReference type="Pfam" id="PF17782"/>
    </source>
</evidence>
<dbReference type="NCBIfam" id="TIGR00732">
    <property type="entry name" value="dprA"/>
    <property type="match status" value="1"/>
</dbReference>
<dbReference type="GO" id="GO:0009294">
    <property type="term" value="P:DNA-mediated transformation"/>
    <property type="evidence" value="ECO:0007669"/>
    <property type="project" value="InterPro"/>
</dbReference>
<name>A0A1G1W676_9BACT</name>
<dbReference type="Proteomes" id="UP000176631">
    <property type="component" value="Unassembled WGS sequence"/>
</dbReference>
<evidence type="ECO:0000256" key="1">
    <source>
        <dbReference type="ARBA" id="ARBA00006525"/>
    </source>
</evidence>
<evidence type="ECO:0000259" key="2">
    <source>
        <dbReference type="Pfam" id="PF02481"/>
    </source>
</evidence>
<evidence type="ECO:0000313" key="4">
    <source>
        <dbReference type="EMBL" id="OGY23212.1"/>
    </source>
</evidence>
<dbReference type="InterPro" id="IPR036388">
    <property type="entry name" value="WH-like_DNA-bd_sf"/>
</dbReference>
<feature type="domain" description="Smf/DprA SLOG" evidence="2">
    <location>
        <begin position="77"/>
        <end position="288"/>
    </location>
</feature>
<proteinExistence type="inferred from homology"/>
<dbReference type="PANTHER" id="PTHR43022">
    <property type="entry name" value="PROTEIN SMF"/>
    <property type="match status" value="1"/>
</dbReference>
<dbReference type="Pfam" id="PF17782">
    <property type="entry name" value="WHD_DprA"/>
    <property type="match status" value="1"/>
</dbReference>
<dbReference type="InterPro" id="IPR041614">
    <property type="entry name" value="DprA_WH"/>
</dbReference>
<dbReference type="InterPro" id="IPR010994">
    <property type="entry name" value="RuvA_2-like"/>
</dbReference>
<dbReference type="STRING" id="1802593.A2172_02425"/>
<comment type="similarity">
    <text evidence="1">Belongs to the DprA/Smf family.</text>
</comment>
<feature type="domain" description="DprA winged helix" evidence="3">
    <location>
        <begin position="304"/>
        <end position="353"/>
    </location>
</feature>
<dbReference type="InterPro" id="IPR003488">
    <property type="entry name" value="DprA"/>
</dbReference>
<reference evidence="4 5" key="1">
    <citation type="journal article" date="2016" name="Nat. Commun.">
        <title>Thousands of microbial genomes shed light on interconnected biogeochemical processes in an aquifer system.</title>
        <authorList>
            <person name="Anantharaman K."/>
            <person name="Brown C.T."/>
            <person name="Hug L.A."/>
            <person name="Sharon I."/>
            <person name="Castelle C.J."/>
            <person name="Probst A.J."/>
            <person name="Thomas B.C."/>
            <person name="Singh A."/>
            <person name="Wilkins M.J."/>
            <person name="Karaoz U."/>
            <person name="Brodie E.L."/>
            <person name="Williams K.H."/>
            <person name="Hubbard S.S."/>
            <person name="Banfield J.F."/>
        </authorList>
    </citation>
    <scope>NUCLEOTIDE SEQUENCE [LARGE SCALE GENOMIC DNA]</scope>
</reference>
<dbReference type="PANTHER" id="PTHR43022:SF1">
    <property type="entry name" value="PROTEIN SMF"/>
    <property type="match status" value="1"/>
</dbReference>
<protein>
    <submittedName>
        <fullName evidence="4">DNA protecting protein DprA</fullName>
    </submittedName>
</protein>
<dbReference type="Gene3D" id="1.10.10.10">
    <property type="entry name" value="Winged helix-like DNA-binding domain superfamily/Winged helix DNA-binding domain"/>
    <property type="match status" value="1"/>
</dbReference>
<accession>A0A1G1W676</accession>
<dbReference type="Gene3D" id="3.40.50.450">
    <property type="match status" value="1"/>
</dbReference>
<sequence>MKSDLPYYVALAATPGIGPVHFKLLIKHFKTAENIWREKEEVLEKVLTPAIFRQFIAFRKSFDVDSYYKKIAAKNVKVITIDDKSYPSILKEISDPPPVLYIKGNLDLGVENRCIAVVGSRKITSYGRQVTEILVGDLVAAGFTIISGLARGVDSLAHKATLENKGKTIAVLGSGVCNIYPPENVSLAENIINNDGAVISEYPLEMLATPGNFPSRNRIISGLSLGVLVTEAGEDSGSLITAGLAGEQGREVFAVPGPIYSGLAKGPAQLIKQGAKLVMNVGDILEELNIDLRSKMLDLREIKGDTEEEQTILDLLRNGPTHIDEIARASKLPASKIGSILSLMEIKGKVKNLGSGSYSLPN</sequence>
<organism evidence="4 5">
    <name type="scientific">Candidatus Woykebacteria bacterium RBG_13_40_15</name>
    <dbReference type="NCBI Taxonomy" id="1802593"/>
    <lineage>
        <taxon>Bacteria</taxon>
        <taxon>Candidatus Woykeibacteriota</taxon>
    </lineage>
</organism>
<comment type="caution">
    <text evidence="4">The sequence shown here is derived from an EMBL/GenBank/DDBJ whole genome shotgun (WGS) entry which is preliminary data.</text>
</comment>
<dbReference type="SUPFAM" id="SSF47781">
    <property type="entry name" value="RuvA domain 2-like"/>
    <property type="match status" value="1"/>
</dbReference>